<dbReference type="InterPro" id="IPR028889">
    <property type="entry name" value="USP"/>
</dbReference>
<dbReference type="AlphaFoldDB" id="A0A1B6G0Y3"/>
<keyword evidence="6 7" id="KW-0788">Thiol protease</keyword>
<evidence type="ECO:0000259" key="8">
    <source>
        <dbReference type="PROSITE" id="PS50235"/>
    </source>
</evidence>
<dbReference type="InterPro" id="IPR006615">
    <property type="entry name" value="Pept_C19_DUSP"/>
</dbReference>
<dbReference type="PANTHER" id="PTHR21646:SF24">
    <property type="entry name" value="UBIQUITIN CARBOXYL-TERMINAL HYDROLASE"/>
    <property type="match status" value="1"/>
</dbReference>
<dbReference type="InterPro" id="IPR018200">
    <property type="entry name" value="USP_CS"/>
</dbReference>
<dbReference type="EC" id="3.4.19.12" evidence="7"/>
<comment type="similarity">
    <text evidence="2 7">Belongs to the peptidase C19 family.</text>
</comment>
<dbReference type="Gene3D" id="3.90.70.10">
    <property type="entry name" value="Cysteine proteinases"/>
    <property type="match status" value="2"/>
</dbReference>
<dbReference type="InterPro" id="IPR038765">
    <property type="entry name" value="Papain-like_cys_pep_sf"/>
</dbReference>
<evidence type="ECO:0000313" key="10">
    <source>
        <dbReference type="EMBL" id="JAS56095.1"/>
    </source>
</evidence>
<evidence type="ECO:0000259" key="9">
    <source>
        <dbReference type="PROSITE" id="PS51283"/>
    </source>
</evidence>
<dbReference type="Pfam" id="PF06337">
    <property type="entry name" value="DUSP"/>
    <property type="match status" value="1"/>
</dbReference>
<keyword evidence="3 7" id="KW-0645">Protease</keyword>
<evidence type="ECO:0000256" key="2">
    <source>
        <dbReference type="ARBA" id="ARBA00009085"/>
    </source>
</evidence>
<dbReference type="GO" id="GO:0006508">
    <property type="term" value="P:proteolysis"/>
    <property type="evidence" value="ECO:0007669"/>
    <property type="project" value="UniProtKB-KW"/>
</dbReference>
<keyword evidence="4 7" id="KW-0833">Ubl conjugation pathway</keyword>
<dbReference type="Gene3D" id="3.10.20.90">
    <property type="entry name" value="Phosphatidylinositol 3-kinase Catalytic Subunit, Chain A, domain 1"/>
    <property type="match status" value="1"/>
</dbReference>
<dbReference type="InterPro" id="IPR001394">
    <property type="entry name" value="Peptidase_C19_UCH"/>
</dbReference>
<dbReference type="PANTHER" id="PTHR21646">
    <property type="entry name" value="UBIQUITIN CARBOXYL-TERMINAL HYDROLASE"/>
    <property type="match status" value="1"/>
</dbReference>
<evidence type="ECO:0000256" key="6">
    <source>
        <dbReference type="ARBA" id="ARBA00022807"/>
    </source>
</evidence>
<proteinExistence type="inferred from homology"/>
<evidence type="ECO:0000256" key="7">
    <source>
        <dbReference type="RuleBase" id="RU366025"/>
    </source>
</evidence>
<accession>A0A1B6G0Y3</accession>
<gene>
    <name evidence="10" type="ORF">g.21409</name>
</gene>
<feature type="domain" description="DUSP" evidence="9">
    <location>
        <begin position="16"/>
        <end position="125"/>
    </location>
</feature>
<dbReference type="Gene3D" id="3.30.2230.10">
    <property type="entry name" value="DUSP-like"/>
    <property type="match status" value="1"/>
</dbReference>
<keyword evidence="5 7" id="KW-0378">Hydrolase</keyword>
<dbReference type="SUPFAM" id="SSF143791">
    <property type="entry name" value="DUSP-like"/>
    <property type="match status" value="1"/>
</dbReference>
<dbReference type="GO" id="GO:0004843">
    <property type="term" value="F:cysteine-type deubiquitinase activity"/>
    <property type="evidence" value="ECO:0007669"/>
    <property type="project" value="UniProtKB-UniRule"/>
</dbReference>
<dbReference type="EMBL" id="GECZ01013674">
    <property type="protein sequence ID" value="JAS56095.1"/>
    <property type="molecule type" value="Transcribed_RNA"/>
</dbReference>
<evidence type="ECO:0000256" key="1">
    <source>
        <dbReference type="ARBA" id="ARBA00000707"/>
    </source>
</evidence>
<evidence type="ECO:0000256" key="4">
    <source>
        <dbReference type="ARBA" id="ARBA00022786"/>
    </source>
</evidence>
<organism evidence="10">
    <name type="scientific">Cuerna arida</name>
    <dbReference type="NCBI Taxonomy" id="1464854"/>
    <lineage>
        <taxon>Eukaryota</taxon>
        <taxon>Metazoa</taxon>
        <taxon>Ecdysozoa</taxon>
        <taxon>Arthropoda</taxon>
        <taxon>Hexapoda</taxon>
        <taxon>Insecta</taxon>
        <taxon>Pterygota</taxon>
        <taxon>Neoptera</taxon>
        <taxon>Paraneoptera</taxon>
        <taxon>Hemiptera</taxon>
        <taxon>Auchenorrhyncha</taxon>
        <taxon>Membracoidea</taxon>
        <taxon>Cicadellidae</taxon>
        <taxon>Cicadellinae</taxon>
        <taxon>Proconiini</taxon>
        <taxon>Cuerna</taxon>
    </lineage>
</organism>
<dbReference type="PROSITE" id="PS51283">
    <property type="entry name" value="DUSP"/>
    <property type="match status" value="1"/>
</dbReference>
<comment type="catalytic activity">
    <reaction evidence="1 7">
        <text>Thiol-dependent hydrolysis of ester, thioester, amide, peptide and isopeptide bonds formed by the C-terminal Gly of ubiquitin (a 76-residue protein attached to proteins as an intracellular targeting signal).</text>
        <dbReference type="EC" id="3.4.19.12"/>
    </reaction>
</comment>
<protein>
    <recommendedName>
        <fullName evidence="7">Ubiquitin carboxyl-terminal hydrolase</fullName>
        <ecNumber evidence="7">3.4.19.12</ecNumber>
    </recommendedName>
</protein>
<dbReference type="InterPro" id="IPR035927">
    <property type="entry name" value="DUSP-like_sf"/>
</dbReference>
<evidence type="ECO:0000256" key="5">
    <source>
        <dbReference type="ARBA" id="ARBA00022801"/>
    </source>
</evidence>
<dbReference type="PROSITE" id="PS00972">
    <property type="entry name" value="USP_1"/>
    <property type="match status" value="1"/>
</dbReference>
<dbReference type="SUPFAM" id="SSF54001">
    <property type="entry name" value="Cysteine proteinases"/>
    <property type="match status" value="1"/>
</dbReference>
<dbReference type="SMART" id="SM00695">
    <property type="entry name" value="DUSP"/>
    <property type="match status" value="1"/>
</dbReference>
<dbReference type="GO" id="GO:0016579">
    <property type="term" value="P:protein deubiquitination"/>
    <property type="evidence" value="ECO:0007669"/>
    <property type="project" value="InterPro"/>
</dbReference>
<name>A0A1B6G0Y3_9HEMI</name>
<dbReference type="CDD" id="cd02674">
    <property type="entry name" value="Peptidase_C19R"/>
    <property type="match status" value="1"/>
</dbReference>
<sequence>MVEFNRTKMSESEQVPDYKLKKYQIEEKLQQTMEVGQTWMLVCANWFEVFKSYVGLDDNVERNNTAIPPGPIDNTLLLAEKTATELVKGLVENEDYVAVPESAWELLRDWYGLVEYQEPIRRKVINLANPPKREPKLEVYPVKLNLYNNLDYTNCHICAFSAMDKISKIEDVCRKKFHVAADQKIVLVSFVSTQQTHEPRVLSNKFNTIHEENLTEANHVCMLPEDYWTLRDPVVPKNNNVLKTTRVQPIRTLNNPESGLTTRYPTSMPYGNLGTAEGQGFACPPGLSGLMNLGNTCFLNSIVQCLSNCEPITKYFLDKNHEKEINVNNPLGKSGVMARAFADLISMLWSGQYAVTVPQCFKMHLTNFAPQFAGYQQHDAQELLTFLLDGLHEDLNRIQEKPYSQNEENEEEDDATLSRSSWESFLRRNDSIIIDHFHGMLKSRLVCPDCEKVSIKFDTFSTLSLPLPMECDRTMKVCYVPYDQSAKMVELTVDVPKNGIVNDLMLELSRITGIRTEDMIISKVHNSHFHKFYNHDDLLREICIKEKIYMYDVPSTLANNPSLQNTILPVILCEVHDSNRSAQNKLFGTPFLLSLPPGPMSFKNFYIKICERMTRTSEGFLKASTNVGSLPIDYESASSDTLAKSNSTPYLFKPVFVEMDLYSSVHKIETSDDTIIQIPENYGRVVLALQIERKVHKEYYKEEIPLYRDHCDTLKRSTIPTIEDCLNLFTSTEKLGTNNAWFCPRCKEKKRASKKLDLWKLPNILILHLKRFAFTEIRRGKLGIRVDYPVTGLNLSNVVANKQKENLIYDLIGVCNHYGNLTGGHYTAYCKNFNDNKWYSYDDSAVSLISPEAVQADSAYVLFYARRPIKKVDPNEEKVDL</sequence>
<feature type="domain" description="USP" evidence="8">
    <location>
        <begin position="288"/>
        <end position="867"/>
    </location>
</feature>
<dbReference type="PROSITE" id="PS00973">
    <property type="entry name" value="USP_2"/>
    <property type="match status" value="1"/>
</dbReference>
<dbReference type="InterPro" id="IPR050185">
    <property type="entry name" value="Ub_carboxyl-term_hydrolase"/>
</dbReference>
<reference evidence="10" key="1">
    <citation type="submission" date="2015-11" db="EMBL/GenBank/DDBJ databases">
        <title>De novo transcriptome assembly of four potential Pierce s Disease insect vectors from Arizona vineyards.</title>
        <authorList>
            <person name="Tassone E.E."/>
        </authorList>
    </citation>
    <scope>NUCLEOTIDE SEQUENCE</scope>
</reference>
<dbReference type="Pfam" id="PF00443">
    <property type="entry name" value="UCH"/>
    <property type="match status" value="1"/>
</dbReference>
<evidence type="ECO:0000256" key="3">
    <source>
        <dbReference type="ARBA" id="ARBA00022670"/>
    </source>
</evidence>
<dbReference type="PROSITE" id="PS50235">
    <property type="entry name" value="USP_3"/>
    <property type="match status" value="1"/>
</dbReference>